<dbReference type="PANTHER" id="PTHR35020:SF2">
    <property type="entry name" value="N-ACETYLGLUCOSAMINE-INDUCED PROTEIN 1"/>
    <property type="match status" value="1"/>
</dbReference>
<sequence>MVNSANGGVADNADKTTTTTTTTNNVVDINKPILWEELQEIVSTNEIQNLRRNPEVNVKYQNFKTQLSSKNESLFSHLIFDELKWADRNDYLQHLTSDKINDLPKVLKLNPTDKRLLANAADIKILPNDFPYFFESNVCHLCIWSKVVIKDDPLSGKGDISRKTRKIIDRYVEKTFVDYLGIPKENILWFRNWSALQSVKALSHIHVVIKDFTTENYEKIVMQAGIPIDFDGKDYDLLEDVQEYLN</sequence>
<name>A0A1E4U2H6_PACTA</name>
<dbReference type="OrthoDB" id="10053431at2759"/>
<accession>A0A1E4U2H6</accession>
<dbReference type="Proteomes" id="UP000094236">
    <property type="component" value="Unassembled WGS sequence"/>
</dbReference>
<proteinExistence type="predicted"/>
<reference evidence="3" key="1">
    <citation type="submission" date="2016-05" db="EMBL/GenBank/DDBJ databases">
        <title>Comparative genomics of biotechnologically important yeasts.</title>
        <authorList>
            <consortium name="DOE Joint Genome Institute"/>
            <person name="Riley R."/>
            <person name="Haridas S."/>
            <person name="Wolfe K.H."/>
            <person name="Lopes M.R."/>
            <person name="Hittinger C.T."/>
            <person name="Goker M."/>
            <person name="Salamov A."/>
            <person name="Wisecaver J."/>
            <person name="Long T.M."/>
            <person name="Aerts A.L."/>
            <person name="Barry K."/>
            <person name="Choi C."/>
            <person name="Clum A."/>
            <person name="Coughlan A.Y."/>
            <person name="Deshpande S."/>
            <person name="Douglass A.P."/>
            <person name="Hanson S.J."/>
            <person name="Klenk H.-P."/>
            <person name="Labutti K."/>
            <person name="Lapidus A."/>
            <person name="Lindquist E."/>
            <person name="Lipzen A."/>
            <person name="Meier-Kolthoff J.P."/>
            <person name="Ohm R.A."/>
            <person name="Otillar R.P."/>
            <person name="Pangilinan J."/>
            <person name="Peng Y."/>
            <person name="Rokas A."/>
            <person name="Rosa C.A."/>
            <person name="Scheuner C."/>
            <person name="Sibirny A.A."/>
            <person name="Slot J.C."/>
            <person name="Stielow J.B."/>
            <person name="Sun H."/>
            <person name="Kurtzman C.P."/>
            <person name="Blackwell M."/>
            <person name="Grigoriev I.V."/>
            <person name="Jeffries T.W."/>
        </authorList>
    </citation>
    <scope>NUCLEOTIDE SEQUENCE [LARGE SCALE GENOMIC DNA]</scope>
    <source>
        <strain evidence="3">NRRL Y-2460</strain>
    </source>
</reference>
<protein>
    <recommendedName>
        <fullName evidence="4">N-acetylglucosamine-induced protein 1</fullName>
    </recommendedName>
</protein>
<dbReference type="AlphaFoldDB" id="A0A1E4U2H6"/>
<dbReference type="Pfam" id="PF12239">
    <property type="entry name" value="DUF3605"/>
    <property type="match status" value="1"/>
</dbReference>
<evidence type="ECO:0008006" key="4">
    <source>
        <dbReference type="Google" id="ProtNLM"/>
    </source>
</evidence>
<gene>
    <name evidence="2" type="ORF">PACTADRAFT_47994</name>
</gene>
<dbReference type="GO" id="GO:0005737">
    <property type="term" value="C:cytoplasm"/>
    <property type="evidence" value="ECO:0007669"/>
    <property type="project" value="TreeGrafter"/>
</dbReference>
<feature type="region of interest" description="Disordered" evidence="1">
    <location>
        <begin position="1"/>
        <end position="20"/>
    </location>
</feature>
<evidence type="ECO:0000256" key="1">
    <source>
        <dbReference type="SAM" id="MobiDB-lite"/>
    </source>
</evidence>
<dbReference type="EMBL" id="KV454011">
    <property type="protein sequence ID" value="ODV98192.1"/>
    <property type="molecule type" value="Genomic_DNA"/>
</dbReference>
<organism evidence="2 3">
    <name type="scientific">Pachysolen tannophilus NRRL Y-2460</name>
    <dbReference type="NCBI Taxonomy" id="669874"/>
    <lineage>
        <taxon>Eukaryota</taxon>
        <taxon>Fungi</taxon>
        <taxon>Dikarya</taxon>
        <taxon>Ascomycota</taxon>
        <taxon>Saccharomycotina</taxon>
        <taxon>Pichiomycetes</taxon>
        <taxon>Pachysolenaceae</taxon>
        <taxon>Pachysolen</taxon>
    </lineage>
</organism>
<dbReference type="GO" id="GO:0006044">
    <property type="term" value="P:N-acetylglucosamine metabolic process"/>
    <property type="evidence" value="ECO:0007669"/>
    <property type="project" value="TreeGrafter"/>
</dbReference>
<evidence type="ECO:0000313" key="3">
    <source>
        <dbReference type="Proteomes" id="UP000094236"/>
    </source>
</evidence>
<keyword evidence="3" id="KW-1185">Reference proteome</keyword>
<dbReference type="InterPro" id="IPR022036">
    <property type="entry name" value="DUF3605"/>
</dbReference>
<evidence type="ECO:0000313" key="2">
    <source>
        <dbReference type="EMBL" id="ODV98192.1"/>
    </source>
</evidence>
<dbReference type="PANTHER" id="PTHR35020">
    <property type="entry name" value="N-ACETYLGLUCOSAMINE-INDUCED PROTEIN 1"/>
    <property type="match status" value="1"/>
</dbReference>
<dbReference type="STRING" id="669874.A0A1E4U2H6"/>